<accession>A0A919JVA2</accession>
<reference evidence="1" key="1">
    <citation type="submission" date="2021-01" db="EMBL/GenBank/DDBJ databases">
        <title>Whole genome shotgun sequence of Actinoplanes rishiriensis NBRC 108556.</title>
        <authorList>
            <person name="Komaki H."/>
            <person name="Tamura T."/>
        </authorList>
    </citation>
    <scope>NUCLEOTIDE SEQUENCE</scope>
    <source>
        <strain evidence="1">NBRC 108556</strain>
    </source>
</reference>
<dbReference type="AlphaFoldDB" id="A0A919JVA2"/>
<evidence type="ECO:0000313" key="2">
    <source>
        <dbReference type="Proteomes" id="UP000636960"/>
    </source>
</evidence>
<name>A0A919JVA2_9ACTN</name>
<gene>
    <name evidence="1" type="ORF">Ari01nite_15320</name>
</gene>
<comment type="caution">
    <text evidence="1">The sequence shown here is derived from an EMBL/GenBank/DDBJ whole genome shotgun (WGS) entry which is preliminary data.</text>
</comment>
<dbReference type="EMBL" id="BOMV01000008">
    <property type="protein sequence ID" value="GIE94067.1"/>
    <property type="molecule type" value="Genomic_DNA"/>
</dbReference>
<keyword evidence="2" id="KW-1185">Reference proteome</keyword>
<protein>
    <submittedName>
        <fullName evidence="1">Uncharacterized protein</fullName>
    </submittedName>
</protein>
<sequence length="68" mass="7282">MLPKLFALTRKTDNEAESVVGYGMVLPDGSAHSVSWPAQAGTSVYSTNSAEETAELRQADLLWLGDPT</sequence>
<dbReference type="RefSeq" id="WP_203780392.1">
    <property type="nucleotide sequence ID" value="NZ_BOMV01000008.1"/>
</dbReference>
<proteinExistence type="predicted"/>
<organism evidence="1 2">
    <name type="scientific">Paractinoplanes rishiriensis</name>
    <dbReference type="NCBI Taxonomy" id="1050105"/>
    <lineage>
        <taxon>Bacteria</taxon>
        <taxon>Bacillati</taxon>
        <taxon>Actinomycetota</taxon>
        <taxon>Actinomycetes</taxon>
        <taxon>Micromonosporales</taxon>
        <taxon>Micromonosporaceae</taxon>
        <taxon>Paractinoplanes</taxon>
    </lineage>
</organism>
<evidence type="ECO:0000313" key="1">
    <source>
        <dbReference type="EMBL" id="GIE94067.1"/>
    </source>
</evidence>
<dbReference type="Proteomes" id="UP000636960">
    <property type="component" value="Unassembled WGS sequence"/>
</dbReference>